<gene>
    <name evidence="14" type="ORF">BN1209_0538</name>
</gene>
<dbReference type="PANTHER" id="PTHR10978">
    <property type="entry name" value="SUCCINATE DEHYDROGENASE CYTOCHROME B560 SUBUNIT"/>
    <property type="match status" value="1"/>
</dbReference>
<comment type="function">
    <text evidence="1">Membrane-anchoring subunit of succinate dehydrogenase (SDH).</text>
</comment>
<sequence length="150" mass="17168">MWRMLHALKPLWINRENNMASSYPKAPQRKRPKNLNLLTIRLPIPALVSIMHRVSGAFLFMLLPVLLWVLHQSLANDESYQLAQAVLHHPIAKLICLAVTWAYLHHACAGIRHLALDAHYGLRLNYARATSRAVLIVSGLLTLRMGIWLW</sequence>
<dbReference type="GO" id="GO:0009055">
    <property type="term" value="F:electron transfer activity"/>
    <property type="evidence" value="ECO:0007669"/>
    <property type="project" value="InterPro"/>
</dbReference>
<proteinExistence type="inferred from homology"/>
<evidence type="ECO:0000256" key="9">
    <source>
        <dbReference type="ARBA" id="ARBA00023004"/>
    </source>
</evidence>
<evidence type="ECO:0000256" key="7">
    <source>
        <dbReference type="ARBA" id="ARBA00022723"/>
    </source>
</evidence>
<evidence type="ECO:0000313" key="14">
    <source>
        <dbReference type="EMBL" id="CEN55583.1"/>
    </source>
</evidence>
<dbReference type="AlphaFoldDB" id="A0A0B7ITK8"/>
<evidence type="ECO:0000256" key="2">
    <source>
        <dbReference type="ARBA" id="ARBA00004370"/>
    </source>
</evidence>
<comment type="subunit">
    <text evidence="11">Part of an enzyme complex containing four subunits: a flavoprotein, an iron-sulfur protein, plus two membrane-anchoring proteins, SdhC and SdhD. The complex can form homotrimers.</text>
</comment>
<name>A0A0B7ITK8_9PROT</name>
<dbReference type="EMBL" id="LN794158">
    <property type="protein sequence ID" value="CEN55583.1"/>
    <property type="molecule type" value="Genomic_DNA"/>
</dbReference>
<dbReference type="SUPFAM" id="SSF81343">
    <property type="entry name" value="Fumarate reductase respiratory complex transmembrane subunits"/>
    <property type="match status" value="1"/>
</dbReference>
<keyword evidence="7 12" id="KW-0479">Metal-binding</keyword>
<evidence type="ECO:0000256" key="3">
    <source>
        <dbReference type="ARBA" id="ARBA00007244"/>
    </source>
</evidence>
<dbReference type="Gene3D" id="1.20.1300.10">
    <property type="entry name" value="Fumarate reductase/succinate dehydrogenase, transmembrane subunit"/>
    <property type="match status" value="1"/>
</dbReference>
<dbReference type="STRING" id="1581680.BN1209_0538"/>
<evidence type="ECO:0000256" key="5">
    <source>
        <dbReference type="ARBA" id="ARBA00022617"/>
    </source>
</evidence>
<evidence type="ECO:0000256" key="1">
    <source>
        <dbReference type="ARBA" id="ARBA00004050"/>
    </source>
</evidence>
<organism evidence="14 15">
    <name type="scientific">Candidatus Methylopumilus turicensis</name>
    <dbReference type="NCBI Taxonomy" id="1581680"/>
    <lineage>
        <taxon>Bacteria</taxon>
        <taxon>Pseudomonadati</taxon>
        <taxon>Pseudomonadota</taxon>
        <taxon>Betaproteobacteria</taxon>
        <taxon>Nitrosomonadales</taxon>
        <taxon>Methylophilaceae</taxon>
        <taxon>Candidatus Methylopumilus</taxon>
    </lineage>
</organism>
<keyword evidence="9 12" id="KW-0408">Iron</keyword>
<comment type="cofactor">
    <cofactor evidence="12">
        <name>heme</name>
        <dbReference type="ChEBI" id="CHEBI:30413"/>
    </cofactor>
    <text evidence="12">The heme is bound between the two transmembrane subunits.</text>
</comment>
<dbReference type="PIRSF" id="PIRSF000178">
    <property type="entry name" value="SDH_cyt_b560"/>
    <property type="match status" value="1"/>
</dbReference>
<evidence type="ECO:0000256" key="12">
    <source>
        <dbReference type="PIRSR" id="PIRSR000178-1"/>
    </source>
</evidence>
<dbReference type="Proteomes" id="UP000056322">
    <property type="component" value="Chromosome 1"/>
</dbReference>
<dbReference type="PANTHER" id="PTHR10978:SF5">
    <property type="entry name" value="SUCCINATE DEHYDROGENASE CYTOCHROME B560 SUBUNIT, MITOCHONDRIAL"/>
    <property type="match status" value="1"/>
</dbReference>
<comment type="subcellular location">
    <subcellularLocation>
        <location evidence="2">Membrane</location>
    </subcellularLocation>
</comment>
<dbReference type="NCBIfam" id="TIGR02970">
    <property type="entry name" value="succ_dehyd_cytB"/>
    <property type="match status" value="1"/>
</dbReference>
<evidence type="ECO:0000313" key="15">
    <source>
        <dbReference type="Proteomes" id="UP000056322"/>
    </source>
</evidence>
<comment type="similarity">
    <text evidence="3">Belongs to the cytochrome b560 family.</text>
</comment>
<feature type="transmembrane region" description="Helical" evidence="13">
    <location>
        <begin position="50"/>
        <end position="71"/>
    </location>
</feature>
<evidence type="ECO:0000256" key="10">
    <source>
        <dbReference type="ARBA" id="ARBA00023136"/>
    </source>
</evidence>
<dbReference type="HOGENOM" id="CLU_094691_2_0_4"/>
<evidence type="ECO:0000256" key="11">
    <source>
        <dbReference type="ARBA" id="ARBA00025912"/>
    </source>
</evidence>
<keyword evidence="10 13" id="KW-0472">Membrane</keyword>
<evidence type="ECO:0000256" key="6">
    <source>
        <dbReference type="ARBA" id="ARBA00022692"/>
    </source>
</evidence>
<dbReference type="InterPro" id="IPR000701">
    <property type="entry name" value="SuccDH_FuR_B_TM-su"/>
</dbReference>
<dbReference type="CDD" id="cd03499">
    <property type="entry name" value="SQR_TypeC_SdhC"/>
    <property type="match status" value="1"/>
</dbReference>
<dbReference type="KEGG" id="mbac:BN1209_0538"/>
<dbReference type="Pfam" id="PF01127">
    <property type="entry name" value="Sdh_cyt"/>
    <property type="match status" value="1"/>
</dbReference>
<dbReference type="InterPro" id="IPR014314">
    <property type="entry name" value="Succ_DH_cytb556"/>
</dbReference>
<feature type="binding site" description="axial binding residue" evidence="12">
    <location>
        <position position="106"/>
    </location>
    <ligand>
        <name>heme</name>
        <dbReference type="ChEBI" id="CHEBI:30413"/>
        <note>ligand shared with second transmembrane subunit</note>
    </ligand>
    <ligandPart>
        <name>Fe</name>
        <dbReference type="ChEBI" id="CHEBI:18248"/>
    </ligandPart>
</feature>
<keyword evidence="5 12" id="KW-0349">Heme</keyword>
<feature type="transmembrane region" description="Helical" evidence="13">
    <location>
        <begin position="132"/>
        <end position="149"/>
    </location>
</feature>
<protein>
    <recommendedName>
        <fullName evidence="4">Succinate dehydrogenase cytochrome b556 subunit</fullName>
    </recommendedName>
</protein>
<evidence type="ECO:0000256" key="13">
    <source>
        <dbReference type="SAM" id="Phobius"/>
    </source>
</evidence>
<keyword evidence="15" id="KW-1185">Reference proteome</keyword>
<dbReference type="InterPro" id="IPR034804">
    <property type="entry name" value="SQR/QFR_C/D"/>
</dbReference>
<keyword evidence="6 13" id="KW-0812">Transmembrane</keyword>
<dbReference type="GO" id="GO:0006099">
    <property type="term" value="P:tricarboxylic acid cycle"/>
    <property type="evidence" value="ECO:0007669"/>
    <property type="project" value="InterPro"/>
</dbReference>
<feature type="transmembrane region" description="Helical" evidence="13">
    <location>
        <begin position="91"/>
        <end position="111"/>
    </location>
</feature>
<accession>A0A0B7ITK8</accession>
<keyword evidence="8 13" id="KW-1133">Transmembrane helix</keyword>
<dbReference type="GO" id="GO:0005886">
    <property type="term" value="C:plasma membrane"/>
    <property type="evidence" value="ECO:0007669"/>
    <property type="project" value="TreeGrafter"/>
</dbReference>
<evidence type="ECO:0000256" key="4">
    <source>
        <dbReference type="ARBA" id="ARBA00020076"/>
    </source>
</evidence>
<reference evidence="15" key="1">
    <citation type="submission" date="2014-12" db="EMBL/GenBank/DDBJ databases">
        <authorList>
            <person name="Salcher M.M."/>
        </authorList>
    </citation>
    <scope>NUCLEOTIDE SEQUENCE [LARGE SCALE GENOMIC DNA]</scope>
    <source>
        <strain evidence="15">MMS-10A-171</strain>
    </source>
</reference>
<evidence type="ECO:0000256" key="8">
    <source>
        <dbReference type="ARBA" id="ARBA00022989"/>
    </source>
</evidence>
<dbReference type="GO" id="GO:0046872">
    <property type="term" value="F:metal ion binding"/>
    <property type="evidence" value="ECO:0007669"/>
    <property type="project" value="UniProtKB-KW"/>
</dbReference>